<dbReference type="AlphaFoldDB" id="A0A248JX84"/>
<feature type="signal peptide" evidence="2">
    <location>
        <begin position="1"/>
        <end position="17"/>
    </location>
</feature>
<organism evidence="3 4">
    <name type="scientific">Nitrospirillum viridazoti CBAmc</name>
    <dbReference type="NCBI Taxonomy" id="1441467"/>
    <lineage>
        <taxon>Bacteria</taxon>
        <taxon>Pseudomonadati</taxon>
        <taxon>Pseudomonadota</taxon>
        <taxon>Alphaproteobacteria</taxon>
        <taxon>Rhodospirillales</taxon>
        <taxon>Azospirillaceae</taxon>
        <taxon>Nitrospirillum</taxon>
        <taxon>Nitrospirillum viridazoti</taxon>
    </lineage>
</organism>
<keyword evidence="2" id="KW-0732">Signal</keyword>
<evidence type="ECO:0000256" key="1">
    <source>
        <dbReference type="SAM" id="MobiDB-lite"/>
    </source>
</evidence>
<feature type="compositionally biased region" description="Pro residues" evidence="1">
    <location>
        <begin position="326"/>
        <end position="339"/>
    </location>
</feature>
<dbReference type="InterPro" id="IPR021109">
    <property type="entry name" value="Peptidase_aspartic_dom_sf"/>
</dbReference>
<feature type="compositionally biased region" description="Basic and acidic residues" evidence="1">
    <location>
        <begin position="340"/>
        <end position="349"/>
    </location>
</feature>
<evidence type="ECO:0000313" key="3">
    <source>
        <dbReference type="EMBL" id="ASG23150.1"/>
    </source>
</evidence>
<dbReference type="Pfam" id="PF13650">
    <property type="entry name" value="Asp_protease_2"/>
    <property type="match status" value="2"/>
</dbReference>
<keyword evidence="4" id="KW-1185">Reference proteome</keyword>
<dbReference type="Gene3D" id="2.40.70.10">
    <property type="entry name" value="Acid Proteases"/>
    <property type="match status" value="2"/>
</dbReference>
<evidence type="ECO:0000313" key="4">
    <source>
        <dbReference type="Proteomes" id="UP000197153"/>
    </source>
</evidence>
<dbReference type="InterPro" id="IPR034122">
    <property type="entry name" value="Retropepsin-like_bacterial"/>
</dbReference>
<name>A0A248JX84_9PROT</name>
<evidence type="ECO:0008006" key="5">
    <source>
        <dbReference type="Google" id="ProtNLM"/>
    </source>
</evidence>
<dbReference type="Proteomes" id="UP000197153">
    <property type="component" value="Chromosome 2"/>
</dbReference>
<dbReference type="CDD" id="cd05483">
    <property type="entry name" value="retropepsin_like_bacteria"/>
    <property type="match status" value="1"/>
</dbReference>
<dbReference type="RefSeq" id="WP_088873676.1">
    <property type="nucleotide sequence ID" value="NZ_CP022111.1"/>
</dbReference>
<sequence>MAALLAGILAAPLPALAADAGRCGLAKVMELPVRLEGGRVVAEGTINGKPIRIILDTGSYKTLIPLAAARRLELDPQLLASLGHGKGIGGTAAMGSVPVRSLTIGDWRADAMNMQILDKDLGPNTDLLLGQDFFSQADLELDVAHGMVRMLRPENCEDVPLAYWSDHYAEVPMRLPQGRRIGNELRVALNGYEFWAKLDTGAPSSSVQACVAHLAGVHETDPGVVAGADSHGIGKKAVPTWIGTFDRFTVGDEVLRPVRLRVGDFGGCEDVQRADFHGMLLGLDFIRAHHIYLANSRGRAYLTLLDEPGAANRGPIFTPFTKQAPGGPPPEPAPGGPPPEPERDPAAGD</sequence>
<protein>
    <recommendedName>
        <fullName evidence="5">Peptidase A2 domain-containing protein</fullName>
    </recommendedName>
</protein>
<evidence type="ECO:0000256" key="2">
    <source>
        <dbReference type="SAM" id="SignalP"/>
    </source>
</evidence>
<dbReference type="EMBL" id="CP022111">
    <property type="protein sequence ID" value="ASG23150.1"/>
    <property type="molecule type" value="Genomic_DNA"/>
</dbReference>
<feature type="chain" id="PRO_5012467754" description="Peptidase A2 domain-containing protein" evidence="2">
    <location>
        <begin position="18"/>
        <end position="349"/>
    </location>
</feature>
<gene>
    <name evidence="3" type="ORF">Y958_20110</name>
</gene>
<accession>A0A248JX84</accession>
<feature type="region of interest" description="Disordered" evidence="1">
    <location>
        <begin position="313"/>
        <end position="349"/>
    </location>
</feature>
<reference evidence="3 4" key="1">
    <citation type="submission" date="2017-06" db="EMBL/GenBank/DDBJ databases">
        <title>Complete genome sequence of Nitrospirillum amazonense strain CBAmC, an endophytic nitrogen-fixing and plant growth-promoting bacterium, isolated from sugarcane.</title>
        <authorList>
            <person name="Schwab S."/>
            <person name="dos Santos Teixeira K.R."/>
            <person name="Simoes Araujo J.L."/>
            <person name="Soares Vidal M."/>
            <person name="Borges de Freitas H.R."/>
            <person name="Rivello Crivelaro A.L."/>
            <person name="Bueno de Camargo Nunes A."/>
            <person name="dos Santos C.M."/>
            <person name="Palmeira da Silva Rosa D."/>
            <person name="da Silva Padilha D."/>
            <person name="da Silva E."/>
            <person name="Araujo Terra L."/>
            <person name="Soares Mendes V."/>
            <person name="Farinelli L."/>
            <person name="Magalhaes Cruz L."/>
            <person name="Baldani J.I."/>
        </authorList>
    </citation>
    <scope>NUCLEOTIDE SEQUENCE [LARGE SCALE GENOMIC DNA]</scope>
    <source>
        <strain evidence="3 4">CBAmC</strain>
    </source>
</reference>
<proteinExistence type="predicted"/>
<dbReference type="SUPFAM" id="SSF50630">
    <property type="entry name" value="Acid proteases"/>
    <property type="match status" value="1"/>
</dbReference>
<dbReference type="KEGG" id="nao:Y958_20110"/>